<feature type="region of interest" description="Disordered" evidence="1">
    <location>
        <begin position="37"/>
        <end position="67"/>
    </location>
</feature>
<evidence type="ECO:0000313" key="3">
    <source>
        <dbReference type="Proteomes" id="UP001500888"/>
    </source>
</evidence>
<protein>
    <submittedName>
        <fullName evidence="2">Uncharacterized protein</fullName>
    </submittedName>
</protein>
<evidence type="ECO:0000256" key="1">
    <source>
        <dbReference type="SAM" id="MobiDB-lite"/>
    </source>
</evidence>
<accession>A0ABP7JCE3</accession>
<evidence type="ECO:0000313" key="2">
    <source>
        <dbReference type="EMBL" id="GAA3841127.1"/>
    </source>
</evidence>
<dbReference type="Proteomes" id="UP001500888">
    <property type="component" value="Unassembled WGS sequence"/>
</dbReference>
<dbReference type="EMBL" id="BAAAZR010000050">
    <property type="protein sequence ID" value="GAA3841127.1"/>
    <property type="molecule type" value="Genomic_DNA"/>
</dbReference>
<proteinExistence type="predicted"/>
<reference evidence="3" key="1">
    <citation type="journal article" date="2019" name="Int. J. Syst. Evol. Microbiol.">
        <title>The Global Catalogue of Microorganisms (GCM) 10K type strain sequencing project: providing services to taxonomists for standard genome sequencing and annotation.</title>
        <authorList>
            <consortium name="The Broad Institute Genomics Platform"/>
            <consortium name="The Broad Institute Genome Sequencing Center for Infectious Disease"/>
            <person name="Wu L."/>
            <person name="Ma J."/>
        </authorList>
    </citation>
    <scope>NUCLEOTIDE SEQUENCE [LARGE SCALE GENOMIC DNA]</scope>
    <source>
        <strain evidence="3">JCM 16908</strain>
    </source>
</reference>
<gene>
    <name evidence="2" type="ORF">GCM10022226_74490</name>
</gene>
<name>A0ABP7JCE3_9ACTN</name>
<keyword evidence="3" id="KW-1185">Reference proteome</keyword>
<comment type="caution">
    <text evidence="2">The sequence shown here is derived from an EMBL/GenBank/DDBJ whole genome shotgun (WGS) entry which is preliminary data.</text>
</comment>
<organism evidence="2 3">
    <name type="scientific">Sphaerisporangium flaviroseum</name>
    <dbReference type="NCBI Taxonomy" id="509199"/>
    <lineage>
        <taxon>Bacteria</taxon>
        <taxon>Bacillati</taxon>
        <taxon>Actinomycetota</taxon>
        <taxon>Actinomycetes</taxon>
        <taxon>Streptosporangiales</taxon>
        <taxon>Streptosporangiaceae</taxon>
        <taxon>Sphaerisporangium</taxon>
    </lineage>
</organism>
<sequence>MADPPAPASTSAITWREAGSLDEGTTRAFSAAFTHAASGRAASTHAGISTSPSLAAPPAGNPLANPE</sequence>
<feature type="compositionally biased region" description="Low complexity" evidence="1">
    <location>
        <begin position="51"/>
        <end position="67"/>
    </location>
</feature>